<gene>
    <name evidence="2" type="ORF">PG999_000103</name>
</gene>
<evidence type="ECO:0000256" key="1">
    <source>
        <dbReference type="SAM" id="MobiDB-lite"/>
    </source>
</evidence>
<feature type="compositionally biased region" description="Basic and acidic residues" evidence="1">
    <location>
        <begin position="83"/>
        <end position="96"/>
    </location>
</feature>
<proteinExistence type="predicted"/>
<evidence type="ECO:0000313" key="3">
    <source>
        <dbReference type="Proteomes" id="UP001392437"/>
    </source>
</evidence>
<organism evidence="2 3">
    <name type="scientific">Apiospora kogelbergensis</name>
    <dbReference type="NCBI Taxonomy" id="1337665"/>
    <lineage>
        <taxon>Eukaryota</taxon>
        <taxon>Fungi</taxon>
        <taxon>Dikarya</taxon>
        <taxon>Ascomycota</taxon>
        <taxon>Pezizomycotina</taxon>
        <taxon>Sordariomycetes</taxon>
        <taxon>Xylariomycetidae</taxon>
        <taxon>Amphisphaeriales</taxon>
        <taxon>Apiosporaceae</taxon>
        <taxon>Apiospora</taxon>
    </lineage>
</organism>
<protein>
    <submittedName>
        <fullName evidence="2">Uncharacterized protein</fullName>
    </submittedName>
</protein>
<comment type="caution">
    <text evidence="2">The sequence shown here is derived from an EMBL/GenBank/DDBJ whole genome shotgun (WGS) entry which is preliminary data.</text>
</comment>
<feature type="region of interest" description="Disordered" evidence="1">
    <location>
        <begin position="67"/>
        <end position="96"/>
    </location>
</feature>
<evidence type="ECO:0000313" key="2">
    <source>
        <dbReference type="EMBL" id="KAK8131930.1"/>
    </source>
</evidence>
<keyword evidence="3" id="KW-1185">Reference proteome</keyword>
<dbReference type="EMBL" id="JAQQWP010000001">
    <property type="protein sequence ID" value="KAK8131930.1"/>
    <property type="molecule type" value="Genomic_DNA"/>
</dbReference>
<accession>A0AAW0RAI5</accession>
<sequence>MAPSVKLVVTESSKAVTVPSPDLAPVTPPLEIARNYVDKQRTGLYVTAERIKKAHLLSQEFMNHYSGFKSSGRLARDPTTQTIDERVNDESNRKNP</sequence>
<reference evidence="2 3" key="1">
    <citation type="submission" date="2023-01" db="EMBL/GenBank/DDBJ databases">
        <title>Analysis of 21 Apiospora genomes using comparative genomics revels a genus with tremendous synthesis potential of carbohydrate active enzymes and secondary metabolites.</title>
        <authorList>
            <person name="Sorensen T."/>
        </authorList>
    </citation>
    <scope>NUCLEOTIDE SEQUENCE [LARGE SCALE GENOMIC DNA]</scope>
    <source>
        <strain evidence="2 3">CBS 117206</strain>
    </source>
</reference>
<name>A0AAW0RAI5_9PEZI</name>
<dbReference type="Proteomes" id="UP001392437">
    <property type="component" value="Unassembled WGS sequence"/>
</dbReference>
<dbReference type="AlphaFoldDB" id="A0AAW0RAI5"/>